<organism evidence="2 3">
    <name type="scientific">Gossypium stocksii</name>
    <dbReference type="NCBI Taxonomy" id="47602"/>
    <lineage>
        <taxon>Eukaryota</taxon>
        <taxon>Viridiplantae</taxon>
        <taxon>Streptophyta</taxon>
        <taxon>Embryophyta</taxon>
        <taxon>Tracheophyta</taxon>
        <taxon>Spermatophyta</taxon>
        <taxon>Magnoliopsida</taxon>
        <taxon>eudicotyledons</taxon>
        <taxon>Gunneridae</taxon>
        <taxon>Pentapetalae</taxon>
        <taxon>rosids</taxon>
        <taxon>malvids</taxon>
        <taxon>Malvales</taxon>
        <taxon>Malvaceae</taxon>
        <taxon>Malvoideae</taxon>
        <taxon>Gossypium</taxon>
    </lineage>
</organism>
<protein>
    <recommendedName>
        <fullName evidence="1">Reverse transcriptase zinc-binding domain-containing protein</fullName>
    </recommendedName>
</protein>
<name>A0A9D3ZIP1_9ROSI</name>
<dbReference type="AlphaFoldDB" id="A0A9D3ZIP1"/>
<keyword evidence="3" id="KW-1185">Reference proteome</keyword>
<dbReference type="EMBL" id="JAIQCV010000012">
    <property type="protein sequence ID" value="KAH1039116.1"/>
    <property type="molecule type" value="Genomic_DNA"/>
</dbReference>
<dbReference type="Proteomes" id="UP000828251">
    <property type="component" value="Unassembled WGS sequence"/>
</dbReference>
<evidence type="ECO:0000313" key="3">
    <source>
        <dbReference type="Proteomes" id="UP000828251"/>
    </source>
</evidence>
<reference evidence="2 3" key="1">
    <citation type="journal article" date="2021" name="Plant Biotechnol. J.">
        <title>Multi-omics assisted identification of the key and species-specific regulatory components of drought-tolerant mechanisms in Gossypium stocksii.</title>
        <authorList>
            <person name="Yu D."/>
            <person name="Ke L."/>
            <person name="Zhang D."/>
            <person name="Wu Y."/>
            <person name="Sun Y."/>
            <person name="Mei J."/>
            <person name="Sun J."/>
            <person name="Sun Y."/>
        </authorList>
    </citation>
    <scope>NUCLEOTIDE SEQUENCE [LARGE SCALE GENOMIC DNA]</scope>
    <source>
        <strain evidence="3">cv. E1</strain>
        <tissue evidence="2">Leaf</tissue>
    </source>
</reference>
<dbReference type="OrthoDB" id="997279at2759"/>
<gene>
    <name evidence="2" type="ORF">J1N35_040859</name>
</gene>
<feature type="domain" description="Reverse transcriptase zinc-binding" evidence="1">
    <location>
        <begin position="29"/>
        <end position="114"/>
    </location>
</feature>
<dbReference type="Pfam" id="PF13966">
    <property type="entry name" value="zf-RVT"/>
    <property type="match status" value="1"/>
</dbReference>
<evidence type="ECO:0000313" key="2">
    <source>
        <dbReference type="EMBL" id="KAH1039116.1"/>
    </source>
</evidence>
<sequence length="208" mass="24630">MGDQICKMLIFVNGPNDRRVWFHNPYGFYTSKSAYSWLLLKQVGFVPHKLFWKTIWKLKTLPKICVFSWRVGHELLPTNVKILSIHQAFKECLRCGAKVETLIHTLQDCPTTRAILVLSGLDNKLLVRDYSCWIDWIKDVMRVFYMKAVANFIMMLWNSWYNRNNYVFRGKEDEVRVIWDRAKTLCQDFRIHNLVNKPVLPITPACKT</sequence>
<evidence type="ECO:0000259" key="1">
    <source>
        <dbReference type="Pfam" id="PF13966"/>
    </source>
</evidence>
<accession>A0A9D3ZIP1</accession>
<dbReference type="InterPro" id="IPR026960">
    <property type="entry name" value="RVT-Znf"/>
</dbReference>
<proteinExistence type="predicted"/>
<comment type="caution">
    <text evidence="2">The sequence shown here is derived from an EMBL/GenBank/DDBJ whole genome shotgun (WGS) entry which is preliminary data.</text>
</comment>